<dbReference type="STRING" id="1797689.A3F24_02430"/>
<sequence>MVKFCYLITYYMPISAELISKDARFWLLQTAKYFLENRPKSAEYAHAKANAFITCLTYNEYKELESQLLEPFNQKKKKPNIFILTTLSSEWEKLKKENLKLLIKGLSPETPLI</sequence>
<protein>
    <submittedName>
        <fullName evidence="1">Uncharacterized protein</fullName>
    </submittedName>
</protein>
<organism evidence="1 2">
    <name type="scientific">Candidatus Colwellbacteria bacterium RIFCSPHIGHO2_12_FULL_44_17</name>
    <dbReference type="NCBI Taxonomy" id="1797689"/>
    <lineage>
        <taxon>Bacteria</taxon>
        <taxon>Candidatus Colwelliibacteriota</taxon>
    </lineage>
</organism>
<evidence type="ECO:0000313" key="1">
    <source>
        <dbReference type="EMBL" id="OGY58847.1"/>
    </source>
</evidence>
<dbReference type="AlphaFoldDB" id="A0A1G1Z587"/>
<proteinExistence type="predicted"/>
<gene>
    <name evidence="1" type="ORF">A3F24_02430</name>
</gene>
<dbReference type="Proteomes" id="UP000178515">
    <property type="component" value="Unassembled WGS sequence"/>
</dbReference>
<dbReference type="EMBL" id="MHIX01000032">
    <property type="protein sequence ID" value="OGY58847.1"/>
    <property type="molecule type" value="Genomic_DNA"/>
</dbReference>
<name>A0A1G1Z587_9BACT</name>
<evidence type="ECO:0000313" key="2">
    <source>
        <dbReference type="Proteomes" id="UP000178515"/>
    </source>
</evidence>
<reference evidence="1 2" key="1">
    <citation type="journal article" date="2016" name="Nat. Commun.">
        <title>Thousands of microbial genomes shed light on interconnected biogeochemical processes in an aquifer system.</title>
        <authorList>
            <person name="Anantharaman K."/>
            <person name="Brown C.T."/>
            <person name="Hug L.A."/>
            <person name="Sharon I."/>
            <person name="Castelle C.J."/>
            <person name="Probst A.J."/>
            <person name="Thomas B.C."/>
            <person name="Singh A."/>
            <person name="Wilkins M.J."/>
            <person name="Karaoz U."/>
            <person name="Brodie E.L."/>
            <person name="Williams K.H."/>
            <person name="Hubbard S.S."/>
            <person name="Banfield J.F."/>
        </authorList>
    </citation>
    <scope>NUCLEOTIDE SEQUENCE [LARGE SCALE GENOMIC DNA]</scope>
</reference>
<comment type="caution">
    <text evidence="1">The sequence shown here is derived from an EMBL/GenBank/DDBJ whole genome shotgun (WGS) entry which is preliminary data.</text>
</comment>
<accession>A0A1G1Z587</accession>